<dbReference type="PANTHER" id="PTHR46321:SF1">
    <property type="entry name" value="KIF-BINDING PROTEIN"/>
    <property type="match status" value="1"/>
</dbReference>
<evidence type="ECO:0000256" key="3">
    <source>
        <dbReference type="ARBA" id="ARBA00016840"/>
    </source>
</evidence>
<dbReference type="SUPFAM" id="SSF48452">
    <property type="entry name" value="TPR-like"/>
    <property type="match status" value="1"/>
</dbReference>
<dbReference type="OrthoDB" id="409897at2759"/>
<dbReference type="EMBL" id="KK114930">
    <property type="protein sequence ID" value="KFM63712.1"/>
    <property type="molecule type" value="Genomic_DNA"/>
</dbReference>
<dbReference type="GO" id="GO:1990535">
    <property type="term" value="P:neuron projection maintenance"/>
    <property type="evidence" value="ECO:0007669"/>
    <property type="project" value="TreeGrafter"/>
</dbReference>
<gene>
    <name evidence="6" type="ORF">X975_24462</name>
</gene>
<proteinExistence type="inferred from homology"/>
<organism evidence="6 7">
    <name type="scientific">Stegodyphus mimosarum</name>
    <name type="common">African social velvet spider</name>
    <dbReference type="NCBI Taxonomy" id="407821"/>
    <lineage>
        <taxon>Eukaryota</taxon>
        <taxon>Metazoa</taxon>
        <taxon>Ecdysozoa</taxon>
        <taxon>Arthropoda</taxon>
        <taxon>Chelicerata</taxon>
        <taxon>Arachnida</taxon>
        <taxon>Araneae</taxon>
        <taxon>Araneomorphae</taxon>
        <taxon>Entelegynae</taxon>
        <taxon>Eresoidea</taxon>
        <taxon>Eresidae</taxon>
        <taxon>Stegodyphus</taxon>
    </lineage>
</organism>
<evidence type="ECO:0000256" key="5">
    <source>
        <dbReference type="ARBA" id="ARBA00023212"/>
    </source>
</evidence>
<dbReference type="Proteomes" id="UP000054359">
    <property type="component" value="Unassembled WGS sequence"/>
</dbReference>
<comment type="subcellular location">
    <subcellularLocation>
        <location evidence="1">Cytoplasm</location>
        <location evidence="1">Cytoskeleton</location>
    </subcellularLocation>
</comment>
<dbReference type="GO" id="GO:0021952">
    <property type="term" value="P:central nervous system projection neuron axonogenesis"/>
    <property type="evidence" value="ECO:0007669"/>
    <property type="project" value="TreeGrafter"/>
</dbReference>
<dbReference type="GO" id="GO:0005856">
    <property type="term" value="C:cytoskeleton"/>
    <property type="evidence" value="ECO:0007669"/>
    <property type="project" value="UniProtKB-SubCell"/>
</dbReference>
<dbReference type="OMA" id="ICRECWY"/>
<keyword evidence="7" id="KW-1185">Reference proteome</keyword>
<evidence type="ECO:0000256" key="2">
    <source>
        <dbReference type="ARBA" id="ARBA00010305"/>
    </source>
</evidence>
<feature type="non-terminal residue" evidence="6">
    <location>
        <position position="561"/>
    </location>
</feature>
<comment type="similarity">
    <text evidence="2">Belongs to the KIF-binding protein family.</text>
</comment>
<dbReference type="Gene3D" id="1.25.40.10">
    <property type="entry name" value="Tetratricopeptide repeat domain"/>
    <property type="match status" value="1"/>
</dbReference>
<evidence type="ECO:0000256" key="1">
    <source>
        <dbReference type="ARBA" id="ARBA00004245"/>
    </source>
</evidence>
<dbReference type="STRING" id="407821.A0A087TF23"/>
<protein>
    <recommendedName>
        <fullName evidence="3">KIF-binding protein</fullName>
    </recommendedName>
</protein>
<accession>A0A087TF23</accession>
<evidence type="ECO:0000313" key="6">
    <source>
        <dbReference type="EMBL" id="KFM63712.1"/>
    </source>
</evidence>
<dbReference type="InterPro" id="IPR022083">
    <property type="entry name" value="KBP"/>
</dbReference>
<name>A0A087TF23_STEMI</name>
<dbReference type="GO" id="GO:0000226">
    <property type="term" value="P:microtubule cytoskeleton organization"/>
    <property type="evidence" value="ECO:0007669"/>
    <property type="project" value="TreeGrafter"/>
</dbReference>
<dbReference type="Pfam" id="PF12309">
    <property type="entry name" value="KBP_C"/>
    <property type="match status" value="1"/>
</dbReference>
<keyword evidence="5" id="KW-0206">Cytoskeleton</keyword>
<dbReference type="PANTHER" id="PTHR46321">
    <property type="entry name" value="KIF1-BINDING PROTEIN"/>
    <property type="match status" value="1"/>
</dbReference>
<dbReference type="InterPro" id="IPR011990">
    <property type="entry name" value="TPR-like_helical_dom_sf"/>
</dbReference>
<evidence type="ECO:0000313" key="7">
    <source>
        <dbReference type="Proteomes" id="UP000054359"/>
    </source>
</evidence>
<reference evidence="6 7" key="1">
    <citation type="submission" date="2013-11" db="EMBL/GenBank/DDBJ databases">
        <title>Genome sequencing of Stegodyphus mimosarum.</title>
        <authorList>
            <person name="Bechsgaard J."/>
        </authorList>
    </citation>
    <scope>NUCLEOTIDE SEQUENCE [LARGE SCALE GENOMIC DNA]</scope>
</reference>
<sequence length="561" mass="65456">MFDSEFRIWISTARERYSFVKSLLKRSVNDPESEPYKSKYEAKDILLKLVSDIEKWKSRDNLLIIHCLFRYKLGVISLETEELSAGCEYLTSSWEDIQNFARKPECCVLALSILNQLGILWCERGENEKGCTYLEEAENIYYQYKETNETIPYSLDDLFSIETGTARNWSTFEDIFTHTLYYLAQVYEHLKKNDKAAKYCHMTLKRQKESGKYKANSWAINCATLSQYYVQEKKYIEARHLLSCSSSILSAYEKEVEQDAENEDTLEELRRSKAEVAWCWLKYCLNLLLDPPSASETDSKNDIITDFVLFRAEDVICMEKEVSACINSFEDARHVFLFAQNQILTVKSYYTLNHHANNHVQLVRDHSKLYKSLSTYESDLGRKCKMHKRSVDLLEGVLSKLNPQYYLAVCRQLMFELGETYYEMVDLKLKLSQSSTEGLSIRVVKKINCLIMHSIKHFENFSNFVKNRDGTFPEALSDDLVRPVLVAHFYLGGLYSKLIECDTNKKLHNLSKSEEYYKFILNYIEKNPSDASSIEKELPVVKEMVELMPQKIMYITGSTIF</sequence>
<evidence type="ECO:0000256" key="4">
    <source>
        <dbReference type="ARBA" id="ARBA00022490"/>
    </source>
</evidence>
<dbReference type="AlphaFoldDB" id="A0A087TF23"/>
<keyword evidence="4" id="KW-0963">Cytoplasm</keyword>